<proteinExistence type="predicted"/>
<reference evidence="1 2" key="1">
    <citation type="submission" date="2018-07" db="EMBL/GenBank/DDBJ databases">
        <title>Dyadobacter roseus sp. nov., isolated from rose rhizosphere soil.</title>
        <authorList>
            <person name="Chen L."/>
        </authorList>
    </citation>
    <scope>NUCLEOTIDE SEQUENCE [LARGE SCALE GENOMIC DNA]</scope>
    <source>
        <strain evidence="1 2">RS19</strain>
    </source>
</reference>
<gene>
    <name evidence="1" type="ORF">DSL64_07770</name>
</gene>
<dbReference type="Proteomes" id="UP000256373">
    <property type="component" value="Unassembled WGS sequence"/>
</dbReference>
<accession>A0A3D8YE58</accession>
<keyword evidence="2" id="KW-1185">Reference proteome</keyword>
<protein>
    <submittedName>
        <fullName evidence="1">Uncharacterized protein</fullName>
    </submittedName>
</protein>
<dbReference type="EMBL" id="QNUL01000004">
    <property type="protein sequence ID" value="REA62810.1"/>
    <property type="molecule type" value="Genomic_DNA"/>
</dbReference>
<evidence type="ECO:0000313" key="2">
    <source>
        <dbReference type="Proteomes" id="UP000256373"/>
    </source>
</evidence>
<dbReference type="AlphaFoldDB" id="A0A3D8YE58"/>
<name>A0A3D8YE58_9BACT</name>
<organism evidence="1 2">
    <name type="scientific">Dyadobacter luteus</name>
    <dbReference type="NCBI Taxonomy" id="2259619"/>
    <lineage>
        <taxon>Bacteria</taxon>
        <taxon>Pseudomonadati</taxon>
        <taxon>Bacteroidota</taxon>
        <taxon>Cytophagia</taxon>
        <taxon>Cytophagales</taxon>
        <taxon>Spirosomataceae</taxon>
        <taxon>Dyadobacter</taxon>
    </lineage>
</organism>
<sequence>MRFQIIGQIETQNLLMNISYKSVPEEGDFRVSVKNKTRCGKQAGFDSQGWNSNDGKEVSDLHPIMGSWLTDQF</sequence>
<evidence type="ECO:0000313" key="1">
    <source>
        <dbReference type="EMBL" id="REA62810.1"/>
    </source>
</evidence>
<comment type="caution">
    <text evidence="1">The sequence shown here is derived from an EMBL/GenBank/DDBJ whole genome shotgun (WGS) entry which is preliminary data.</text>
</comment>